<dbReference type="SMART" id="SM00365">
    <property type="entry name" value="LRR_SD22"/>
    <property type="match status" value="3"/>
</dbReference>
<comment type="subcellular location">
    <subcellularLocation>
        <location evidence="1">Cell projection</location>
        <location evidence="1">Cilium</location>
    </subcellularLocation>
    <subcellularLocation>
        <location evidence="2">Cytoplasm</location>
    </subcellularLocation>
</comment>
<keyword evidence="13" id="KW-1185">Reference proteome</keyword>
<feature type="compositionally biased region" description="Basic and acidic residues" evidence="10">
    <location>
        <begin position="402"/>
        <end position="412"/>
    </location>
</feature>
<evidence type="ECO:0000256" key="7">
    <source>
        <dbReference type="ARBA" id="ARBA00023069"/>
    </source>
</evidence>
<evidence type="ECO:0000256" key="3">
    <source>
        <dbReference type="ARBA" id="ARBA00022490"/>
    </source>
</evidence>
<comment type="similarity">
    <text evidence="9">Belongs to the tilB family.</text>
</comment>
<evidence type="ECO:0000259" key="11">
    <source>
        <dbReference type="SMART" id="SM00446"/>
    </source>
</evidence>
<evidence type="ECO:0000256" key="4">
    <source>
        <dbReference type="ARBA" id="ARBA00022614"/>
    </source>
</evidence>
<dbReference type="InterPro" id="IPR056496">
    <property type="entry name" value="CS_DNAAF11_C"/>
</dbReference>
<keyword evidence="7" id="KW-0969">Cilium</keyword>
<dbReference type="SUPFAM" id="SSF52058">
    <property type="entry name" value="L domain-like"/>
    <property type="match status" value="1"/>
</dbReference>
<dbReference type="Pfam" id="PF23602">
    <property type="entry name" value="CS_DNAAF11_C"/>
    <property type="match status" value="1"/>
</dbReference>
<dbReference type="EMBL" id="JAODUO010000724">
    <property type="protein sequence ID" value="KAK2175537.1"/>
    <property type="molecule type" value="Genomic_DNA"/>
</dbReference>
<feature type="compositionally biased region" description="Basic and acidic residues" evidence="10">
    <location>
        <begin position="446"/>
        <end position="465"/>
    </location>
</feature>
<dbReference type="SMART" id="SM00446">
    <property type="entry name" value="LRRcap"/>
    <property type="match status" value="1"/>
</dbReference>
<evidence type="ECO:0000313" key="13">
    <source>
        <dbReference type="Proteomes" id="UP001209878"/>
    </source>
</evidence>
<dbReference type="GO" id="GO:0005929">
    <property type="term" value="C:cilium"/>
    <property type="evidence" value="ECO:0007669"/>
    <property type="project" value="UniProtKB-SubCell"/>
</dbReference>
<accession>A0AAD9NMB3</accession>
<evidence type="ECO:0000313" key="12">
    <source>
        <dbReference type="EMBL" id="KAK2175537.1"/>
    </source>
</evidence>
<feature type="compositionally biased region" description="Basic and acidic residues" evidence="10">
    <location>
        <begin position="189"/>
        <end position="204"/>
    </location>
</feature>
<dbReference type="GO" id="GO:0036158">
    <property type="term" value="P:outer dynein arm assembly"/>
    <property type="evidence" value="ECO:0007669"/>
    <property type="project" value="TreeGrafter"/>
</dbReference>
<organism evidence="12 13">
    <name type="scientific">Ridgeia piscesae</name>
    <name type="common">Tubeworm</name>
    <dbReference type="NCBI Taxonomy" id="27915"/>
    <lineage>
        <taxon>Eukaryota</taxon>
        <taxon>Metazoa</taxon>
        <taxon>Spiralia</taxon>
        <taxon>Lophotrochozoa</taxon>
        <taxon>Annelida</taxon>
        <taxon>Polychaeta</taxon>
        <taxon>Sedentaria</taxon>
        <taxon>Canalipalpata</taxon>
        <taxon>Sabellida</taxon>
        <taxon>Siboglinidae</taxon>
        <taxon>Ridgeia</taxon>
    </lineage>
</organism>
<dbReference type="Proteomes" id="UP001209878">
    <property type="component" value="Unassembled WGS sequence"/>
</dbReference>
<keyword evidence="8" id="KW-0966">Cell projection</keyword>
<dbReference type="PANTHER" id="PTHR18849">
    <property type="entry name" value="LEUCINE RICH REPEAT PROTEIN"/>
    <property type="match status" value="1"/>
</dbReference>
<dbReference type="PROSITE" id="PS51450">
    <property type="entry name" value="LRR"/>
    <property type="match status" value="2"/>
</dbReference>
<evidence type="ECO:0000256" key="6">
    <source>
        <dbReference type="ARBA" id="ARBA00023054"/>
    </source>
</evidence>
<keyword evidence="3" id="KW-0963">Cytoplasm</keyword>
<protein>
    <recommendedName>
        <fullName evidence="11">U2A'/phosphoprotein 32 family A C-terminal domain-containing protein</fullName>
    </recommendedName>
</protein>
<dbReference type="Pfam" id="PF14580">
    <property type="entry name" value="LRR_9"/>
    <property type="match status" value="1"/>
</dbReference>
<keyword evidence="4" id="KW-0433">Leucine-rich repeat</keyword>
<feature type="compositionally biased region" description="Polar residues" evidence="10">
    <location>
        <begin position="371"/>
        <end position="382"/>
    </location>
</feature>
<dbReference type="AlphaFoldDB" id="A0AAD9NMB3"/>
<keyword evidence="5" id="KW-0677">Repeat</keyword>
<feature type="compositionally biased region" description="Basic and acidic residues" evidence="10">
    <location>
        <begin position="268"/>
        <end position="303"/>
    </location>
</feature>
<keyword evidence="6" id="KW-0175">Coiled coil</keyword>
<evidence type="ECO:0000256" key="8">
    <source>
        <dbReference type="ARBA" id="ARBA00023273"/>
    </source>
</evidence>
<gene>
    <name evidence="12" type="ORF">NP493_723g00032</name>
</gene>
<evidence type="ECO:0000256" key="5">
    <source>
        <dbReference type="ARBA" id="ARBA00022737"/>
    </source>
</evidence>
<dbReference type="InterPro" id="IPR032675">
    <property type="entry name" value="LRR_dom_sf"/>
</dbReference>
<feature type="region of interest" description="Disordered" evidence="10">
    <location>
        <begin position="189"/>
        <end position="303"/>
    </location>
</feature>
<evidence type="ECO:0000256" key="9">
    <source>
        <dbReference type="ARBA" id="ARBA00049982"/>
    </source>
</evidence>
<dbReference type="GO" id="GO:0005737">
    <property type="term" value="C:cytoplasm"/>
    <property type="evidence" value="ECO:0007669"/>
    <property type="project" value="UniProtKB-SubCell"/>
</dbReference>
<feature type="compositionally biased region" description="Acidic residues" evidence="10">
    <location>
        <begin position="469"/>
        <end position="479"/>
    </location>
</feature>
<name>A0AAD9NMB3_RIDPI</name>
<feature type="compositionally biased region" description="Acidic residues" evidence="10">
    <location>
        <begin position="229"/>
        <end position="240"/>
    </location>
</feature>
<dbReference type="Gene3D" id="3.80.10.10">
    <property type="entry name" value="Ribonuclease Inhibitor"/>
    <property type="match status" value="1"/>
</dbReference>
<evidence type="ECO:0000256" key="1">
    <source>
        <dbReference type="ARBA" id="ARBA00004138"/>
    </source>
</evidence>
<dbReference type="InterPro" id="IPR003603">
    <property type="entry name" value="U2A'_phosphoprotein32A_C"/>
</dbReference>
<sequence>MLELTKSTILFSVTEDLIRKRAEHNECVIATLEEISLHQQDIERIEYIGKWCKHLKILYLQNNLIPRIENVNRLKELEYLNMAINNVEKIENLEACESLQKLDMTVNFVGEISSIKSLQGLSQLTELYLTGNPCADFEGYRQYVIATLPQLKKLDGVPVEKSERILAVQALQTIEPLIAEQERAYLKKREEQKEEARRKQERKNQPKKPGFDGRWYTDINAQSTCQIEEVTEDTKEDEESEKEKRKKKLEEEDAAEKAYWQETTEFTPESRVEMYEHTKATKEKQESKEPDEDPNKRQRRLQMEDGRMLNCNEAKVAFELNDEGNCIELDVSVFRHLDTSLCDVDVQPTYVRVTLKGKILQLVLSEEVKPDSSTARRSQTTGHLLVTMPKVNPVVTPAASYDTKKDGDKKGDSQSTGPSQTGHERLEVDPSSRKMVDLTNISADTSRSKEPLGHRWSRPVKERPNSSDFVDDSDVPPLI</sequence>
<dbReference type="InterPro" id="IPR001611">
    <property type="entry name" value="Leu-rich_rpt"/>
</dbReference>
<reference evidence="12" key="1">
    <citation type="journal article" date="2023" name="Mol. Biol. Evol.">
        <title>Third-Generation Sequencing Reveals the Adaptive Role of the Epigenome in Three Deep-Sea Polychaetes.</title>
        <authorList>
            <person name="Perez M."/>
            <person name="Aroh O."/>
            <person name="Sun Y."/>
            <person name="Lan Y."/>
            <person name="Juniper S.K."/>
            <person name="Young C.R."/>
            <person name="Angers B."/>
            <person name="Qian P.Y."/>
        </authorList>
    </citation>
    <scope>NUCLEOTIDE SEQUENCE</scope>
    <source>
        <strain evidence="12">R07B-5</strain>
    </source>
</reference>
<comment type="caution">
    <text evidence="12">The sequence shown here is derived from an EMBL/GenBank/DDBJ whole genome shotgun (WGS) entry which is preliminary data.</text>
</comment>
<proteinExistence type="inferred from homology"/>
<evidence type="ECO:0000256" key="2">
    <source>
        <dbReference type="ARBA" id="ARBA00004496"/>
    </source>
</evidence>
<dbReference type="PANTHER" id="PTHR18849:SF0">
    <property type="entry name" value="CILIA- AND FLAGELLA-ASSOCIATED PROTEIN 410-RELATED"/>
    <property type="match status" value="1"/>
</dbReference>
<dbReference type="FunFam" id="3.80.10.10:FF:000052">
    <property type="entry name" value="Leucine rich repeat containing 6"/>
    <property type="match status" value="1"/>
</dbReference>
<feature type="compositionally biased region" description="Basic and acidic residues" evidence="10">
    <location>
        <begin position="422"/>
        <end position="436"/>
    </location>
</feature>
<evidence type="ECO:0000256" key="10">
    <source>
        <dbReference type="SAM" id="MobiDB-lite"/>
    </source>
</evidence>
<feature type="region of interest" description="Disordered" evidence="10">
    <location>
        <begin position="368"/>
        <end position="479"/>
    </location>
</feature>
<feature type="domain" description="U2A'/phosphoprotein 32 family A C-terminal" evidence="11">
    <location>
        <begin position="137"/>
        <end position="155"/>
    </location>
</feature>